<gene>
    <name evidence="2" type="ORF">EV383_4156</name>
</gene>
<comment type="caution">
    <text evidence="2">The sequence shown here is derived from an EMBL/GenBank/DDBJ whole genome shotgun (WGS) entry which is preliminary data.</text>
</comment>
<evidence type="ECO:0000313" key="2">
    <source>
        <dbReference type="EMBL" id="RZT87246.1"/>
    </source>
</evidence>
<dbReference type="RefSeq" id="WP_130291425.1">
    <property type="nucleotide sequence ID" value="NZ_SHKL01000001.1"/>
</dbReference>
<dbReference type="AlphaFoldDB" id="A0A4Q7UZ54"/>
<proteinExistence type="predicted"/>
<dbReference type="Proteomes" id="UP000291591">
    <property type="component" value="Unassembled WGS sequence"/>
</dbReference>
<sequence length="106" mass="12173">MPPTFRHDPADPDLTLHLGHREVVIRDRYETASIINDALIAIEFFIGSFYFFAQDHDPGVWLFVVGSAQLAIRPAIRLSRRVTLRRLESERAGVGSRRTHEDPEDF</sequence>
<keyword evidence="3" id="KW-1185">Reference proteome</keyword>
<dbReference type="InterPro" id="IPR025424">
    <property type="entry name" value="YrhK_domain"/>
</dbReference>
<dbReference type="EMBL" id="SHKL01000001">
    <property type="protein sequence ID" value="RZT87246.1"/>
    <property type="molecule type" value="Genomic_DNA"/>
</dbReference>
<evidence type="ECO:0000313" key="3">
    <source>
        <dbReference type="Proteomes" id="UP000291591"/>
    </source>
</evidence>
<dbReference type="Pfam" id="PF14145">
    <property type="entry name" value="YrhK"/>
    <property type="match status" value="1"/>
</dbReference>
<name>A0A4Q7UZ54_PSEST</name>
<dbReference type="OrthoDB" id="5519470at2"/>
<reference evidence="2 3" key="1">
    <citation type="submission" date="2019-02" db="EMBL/GenBank/DDBJ databases">
        <title>Sequencing the genomes of 1000 actinobacteria strains.</title>
        <authorList>
            <person name="Klenk H.-P."/>
        </authorList>
    </citation>
    <scope>NUCLEOTIDE SEQUENCE [LARGE SCALE GENOMIC DNA]</scope>
    <source>
        <strain evidence="2 3">DSM 45779</strain>
    </source>
</reference>
<feature type="domain" description="YrhK" evidence="1">
    <location>
        <begin position="28"/>
        <end position="81"/>
    </location>
</feature>
<organism evidence="2 3">
    <name type="scientific">Pseudonocardia sediminis</name>
    <dbReference type="NCBI Taxonomy" id="1397368"/>
    <lineage>
        <taxon>Bacteria</taxon>
        <taxon>Bacillati</taxon>
        <taxon>Actinomycetota</taxon>
        <taxon>Actinomycetes</taxon>
        <taxon>Pseudonocardiales</taxon>
        <taxon>Pseudonocardiaceae</taxon>
        <taxon>Pseudonocardia</taxon>
    </lineage>
</organism>
<protein>
    <submittedName>
        <fullName evidence="2">YrhK-like protein</fullName>
    </submittedName>
</protein>
<accession>A0A4Q7UZ54</accession>
<evidence type="ECO:0000259" key="1">
    <source>
        <dbReference type="Pfam" id="PF14145"/>
    </source>
</evidence>